<sequence length="204" mass="23089">MGEQSAVATTANKERAPEVEAEAEAKARPGCYSLALKVSHEDRSFVLPINFFVVDCDLYRSGFSEAANFRFLRKLKLRSILCVCPEPYPEANVKFLNENGIRLFQFGIDGCKKPFVTIPAEIIREVLGIVLDVRNHPLLIHCNRGKHRTGCVVGCLRKLQGWCLTSIFEEYHRFAAKKARVSDLRFIERFDIASMKHLPAPFSS</sequence>
<organism evidence="10 11">
    <name type="scientific">Canna indica</name>
    <name type="common">Indian-shot</name>
    <dbReference type="NCBI Taxonomy" id="4628"/>
    <lineage>
        <taxon>Eukaryota</taxon>
        <taxon>Viridiplantae</taxon>
        <taxon>Streptophyta</taxon>
        <taxon>Embryophyta</taxon>
        <taxon>Tracheophyta</taxon>
        <taxon>Spermatophyta</taxon>
        <taxon>Magnoliopsida</taxon>
        <taxon>Liliopsida</taxon>
        <taxon>Zingiberales</taxon>
        <taxon>Cannaceae</taxon>
        <taxon>Canna</taxon>
    </lineage>
</organism>
<keyword evidence="2" id="KW-0378">Hydrolase</keyword>
<comment type="catalytic activity">
    <reaction evidence="4">
        <text>5-diphospho-1D-myo-inositol 1,2,3,4,6-pentakisphosphate + H2O = 1D-myo-inositol hexakisphosphate + phosphate + H(+)</text>
        <dbReference type="Rhea" id="RHEA:22384"/>
        <dbReference type="ChEBI" id="CHEBI:15377"/>
        <dbReference type="ChEBI" id="CHEBI:15378"/>
        <dbReference type="ChEBI" id="CHEBI:43474"/>
        <dbReference type="ChEBI" id="CHEBI:58130"/>
        <dbReference type="ChEBI" id="CHEBI:58628"/>
        <dbReference type="EC" id="3.6.1.52"/>
    </reaction>
    <physiologicalReaction direction="left-to-right" evidence="4">
        <dbReference type="Rhea" id="RHEA:22385"/>
    </physiologicalReaction>
</comment>
<dbReference type="Proteomes" id="UP001327560">
    <property type="component" value="Chromosome 6"/>
</dbReference>
<dbReference type="PROSITE" id="PS00383">
    <property type="entry name" value="TYR_PHOSPHATASE_1"/>
    <property type="match status" value="1"/>
</dbReference>
<evidence type="ECO:0000256" key="8">
    <source>
        <dbReference type="SAM" id="MobiDB-lite"/>
    </source>
</evidence>
<comment type="catalytic activity">
    <reaction evidence="7">
        <text>6-diphospho-1D-myo-inositol pentakisphosphate + H2O = 1D-myo-inositol hexakisphosphate + phosphate + H(+)</text>
        <dbReference type="Rhea" id="RHEA:79703"/>
        <dbReference type="ChEBI" id="CHEBI:15377"/>
        <dbReference type="ChEBI" id="CHEBI:15378"/>
        <dbReference type="ChEBI" id="CHEBI:43474"/>
        <dbReference type="ChEBI" id="CHEBI:58130"/>
        <dbReference type="ChEBI" id="CHEBI:230534"/>
        <dbReference type="EC" id="3.6.1.52"/>
    </reaction>
    <physiologicalReaction direction="left-to-right" evidence="7">
        <dbReference type="Rhea" id="RHEA:79704"/>
    </physiologicalReaction>
</comment>
<dbReference type="GO" id="GO:0005737">
    <property type="term" value="C:cytoplasm"/>
    <property type="evidence" value="ECO:0007669"/>
    <property type="project" value="TreeGrafter"/>
</dbReference>
<dbReference type="Pfam" id="PF03162">
    <property type="entry name" value="Y_phosphatase2"/>
    <property type="match status" value="1"/>
</dbReference>
<dbReference type="EC" id="3.6.1.52" evidence="1"/>
<dbReference type="InterPro" id="IPR004861">
    <property type="entry name" value="Siw14-like"/>
</dbReference>
<dbReference type="GO" id="GO:0008486">
    <property type="term" value="F:diphosphoinositol-polyphosphate diphosphatase activity"/>
    <property type="evidence" value="ECO:0007669"/>
    <property type="project" value="UniProtKB-EC"/>
</dbReference>
<dbReference type="GO" id="GO:0016791">
    <property type="term" value="F:phosphatase activity"/>
    <property type="evidence" value="ECO:0007669"/>
    <property type="project" value="InterPro"/>
</dbReference>
<feature type="compositionally biased region" description="Polar residues" evidence="8">
    <location>
        <begin position="1"/>
        <end position="11"/>
    </location>
</feature>
<evidence type="ECO:0000259" key="9">
    <source>
        <dbReference type="PROSITE" id="PS50054"/>
    </source>
</evidence>
<comment type="catalytic activity">
    <reaction evidence="6">
        <text>1,5-bis(diphospho)-1D-myo-inositol 2,3,4,6-tetrakisphosphate + H2O = 1-diphospho-1D-myo-inositol 2,3,4,5,6-pentakisphosphate + phosphate + 2 H(+)</text>
        <dbReference type="Rhea" id="RHEA:79699"/>
        <dbReference type="ChEBI" id="CHEBI:15377"/>
        <dbReference type="ChEBI" id="CHEBI:15378"/>
        <dbReference type="ChEBI" id="CHEBI:43474"/>
        <dbReference type="ChEBI" id="CHEBI:74946"/>
        <dbReference type="ChEBI" id="CHEBI:77983"/>
        <dbReference type="EC" id="3.6.1.52"/>
    </reaction>
    <physiologicalReaction direction="left-to-right" evidence="6">
        <dbReference type="Rhea" id="RHEA:79700"/>
    </physiologicalReaction>
</comment>
<dbReference type="EMBL" id="CP136895">
    <property type="protein sequence ID" value="WOL09805.1"/>
    <property type="molecule type" value="Genomic_DNA"/>
</dbReference>
<feature type="compositionally biased region" description="Basic and acidic residues" evidence="8">
    <location>
        <begin position="12"/>
        <end position="22"/>
    </location>
</feature>
<dbReference type="FunFam" id="3.90.190.10:FF:000024">
    <property type="entry name" value="probable tyrosine-protein phosphatase At1g05000"/>
    <property type="match status" value="1"/>
</dbReference>
<gene>
    <name evidence="10" type="ORF">Cni_G18558</name>
</gene>
<comment type="catalytic activity">
    <reaction evidence="5">
        <text>3,5-bis(diphospho)-1D-myo-inositol 1,2,4,6-tetrakisphosphate + H2O = 3-diphospho-1D-myo-inositol 1,2,4,5,6-pentakisphosphate + phosphate + 2 H(+)</text>
        <dbReference type="Rhea" id="RHEA:56312"/>
        <dbReference type="ChEBI" id="CHEBI:15377"/>
        <dbReference type="ChEBI" id="CHEBI:15378"/>
        <dbReference type="ChEBI" id="CHEBI:43474"/>
        <dbReference type="ChEBI" id="CHEBI:140372"/>
        <dbReference type="ChEBI" id="CHEBI:140374"/>
        <dbReference type="EC" id="3.6.1.52"/>
    </reaction>
    <physiologicalReaction direction="left-to-right" evidence="5">
        <dbReference type="Rhea" id="RHEA:56313"/>
    </physiologicalReaction>
</comment>
<feature type="region of interest" description="Disordered" evidence="8">
    <location>
        <begin position="1"/>
        <end position="22"/>
    </location>
</feature>
<comment type="similarity">
    <text evidence="3">Belongs to the protein-tyrosine phosphatase family. Atypical dual-specificity phosphatase Siw14-like subfamily.</text>
</comment>
<dbReference type="PRINTS" id="PR01911">
    <property type="entry name" value="PFDSPHPHTASE"/>
</dbReference>
<evidence type="ECO:0000256" key="2">
    <source>
        <dbReference type="ARBA" id="ARBA00022801"/>
    </source>
</evidence>
<name>A0AAQ3KJT5_9LILI</name>
<evidence type="ECO:0000256" key="6">
    <source>
        <dbReference type="ARBA" id="ARBA00047927"/>
    </source>
</evidence>
<evidence type="ECO:0000256" key="3">
    <source>
        <dbReference type="ARBA" id="ARBA00044949"/>
    </source>
</evidence>
<dbReference type="AlphaFoldDB" id="A0AAQ3KJT5"/>
<evidence type="ECO:0000313" key="11">
    <source>
        <dbReference type="Proteomes" id="UP001327560"/>
    </source>
</evidence>
<evidence type="ECO:0000256" key="4">
    <source>
        <dbReference type="ARBA" id="ARBA00047342"/>
    </source>
</evidence>
<dbReference type="CDD" id="cd14528">
    <property type="entry name" value="PFA-DSP_Siw14"/>
    <property type="match status" value="1"/>
</dbReference>
<evidence type="ECO:0000256" key="5">
    <source>
        <dbReference type="ARBA" id="ARBA00047562"/>
    </source>
</evidence>
<protein>
    <recommendedName>
        <fullName evidence="1">diphosphoinositol-polyphosphate diphosphatase</fullName>
        <ecNumber evidence="1">3.6.1.52</ecNumber>
    </recommendedName>
</protein>
<evidence type="ECO:0000256" key="1">
    <source>
        <dbReference type="ARBA" id="ARBA00012527"/>
    </source>
</evidence>
<dbReference type="InterPro" id="IPR016130">
    <property type="entry name" value="Tyr_Pase_AS"/>
</dbReference>
<reference evidence="10 11" key="1">
    <citation type="submission" date="2023-10" db="EMBL/GenBank/DDBJ databases">
        <title>Chromosome-scale genome assembly provides insights into flower coloration mechanisms of Canna indica.</title>
        <authorList>
            <person name="Li C."/>
        </authorList>
    </citation>
    <scope>NUCLEOTIDE SEQUENCE [LARGE SCALE GENOMIC DNA]</scope>
    <source>
        <tissue evidence="10">Flower</tissue>
    </source>
</reference>
<proteinExistence type="inferred from homology"/>
<dbReference type="InterPro" id="IPR029021">
    <property type="entry name" value="Prot-tyrosine_phosphatase-like"/>
</dbReference>
<dbReference type="InterPro" id="IPR020428">
    <property type="entry name" value="PFA-DSPs"/>
</dbReference>
<dbReference type="PROSITE" id="PS50054">
    <property type="entry name" value="TYR_PHOSPHATASE_DUAL"/>
    <property type="match status" value="1"/>
</dbReference>
<evidence type="ECO:0000256" key="7">
    <source>
        <dbReference type="ARBA" id="ARBA00048424"/>
    </source>
</evidence>
<evidence type="ECO:0000313" key="10">
    <source>
        <dbReference type="EMBL" id="WOL09805.1"/>
    </source>
</evidence>
<accession>A0AAQ3KJT5</accession>
<feature type="domain" description="Tyrosine-protein phosphatase" evidence="9">
    <location>
        <begin position="50"/>
        <end position="200"/>
    </location>
</feature>
<dbReference type="PANTHER" id="PTHR31126">
    <property type="entry name" value="TYROSINE-PROTEIN PHOSPHATASE"/>
    <property type="match status" value="1"/>
</dbReference>
<dbReference type="InterPro" id="IPR020422">
    <property type="entry name" value="TYR_PHOSPHATASE_DUAL_dom"/>
</dbReference>
<dbReference type="Gene3D" id="3.90.190.10">
    <property type="entry name" value="Protein tyrosine phosphatase superfamily"/>
    <property type="match status" value="1"/>
</dbReference>
<dbReference type="PANTHER" id="PTHR31126:SF69">
    <property type="entry name" value="OS09G0135700 PROTEIN"/>
    <property type="match status" value="1"/>
</dbReference>
<dbReference type="SUPFAM" id="SSF52799">
    <property type="entry name" value="(Phosphotyrosine protein) phosphatases II"/>
    <property type="match status" value="1"/>
</dbReference>
<keyword evidence="11" id="KW-1185">Reference proteome</keyword>